<protein>
    <submittedName>
        <fullName evidence="1">Uncharacterized protein</fullName>
    </submittedName>
</protein>
<accession>A1RUY2</accession>
<sequence length="87" mass="9813">MQNLLSRVYRNDEKLDPCWLYIALPNGYKHFAYFSNDVPDAAVYATLYPDPYLGALFIAASGRRAAFRPLGNDYLDGLFETLAQSEG</sequence>
<dbReference type="STRING" id="384616.Pisl_1610"/>
<dbReference type="KEGG" id="pis:Pisl_1610"/>
<dbReference type="AlphaFoldDB" id="A1RUY2"/>
<dbReference type="HOGENOM" id="CLU_2476153_0_0_2"/>
<dbReference type="Proteomes" id="UP000002595">
    <property type="component" value="Chromosome"/>
</dbReference>
<evidence type="ECO:0000313" key="1">
    <source>
        <dbReference type="EMBL" id="ABL88764.1"/>
    </source>
</evidence>
<evidence type="ECO:0000313" key="2">
    <source>
        <dbReference type="Proteomes" id="UP000002595"/>
    </source>
</evidence>
<proteinExistence type="predicted"/>
<keyword evidence="2" id="KW-1185">Reference proteome</keyword>
<organism evidence="1 2">
    <name type="scientific">Pyrobaculum islandicum (strain DSM 4184 / JCM 9189 / GEO3)</name>
    <dbReference type="NCBI Taxonomy" id="384616"/>
    <lineage>
        <taxon>Archaea</taxon>
        <taxon>Thermoproteota</taxon>
        <taxon>Thermoprotei</taxon>
        <taxon>Thermoproteales</taxon>
        <taxon>Thermoproteaceae</taxon>
        <taxon>Pyrobaculum</taxon>
    </lineage>
</organism>
<gene>
    <name evidence="1" type="ordered locus">Pisl_1610</name>
</gene>
<reference evidence="1" key="1">
    <citation type="submission" date="2006-12" db="EMBL/GenBank/DDBJ databases">
        <title>Complete sequence of Pyrobaculum islandicum DSM 4184.</title>
        <authorList>
            <person name="Copeland A."/>
            <person name="Lucas S."/>
            <person name="Lapidus A."/>
            <person name="Barry K."/>
            <person name="Detter J.C."/>
            <person name="Glavina del Rio T."/>
            <person name="Dalin E."/>
            <person name="Tice H."/>
            <person name="Pitluck S."/>
            <person name="Meincke L."/>
            <person name="Brettin T."/>
            <person name="Bruce D."/>
            <person name="Han C."/>
            <person name="Tapia R."/>
            <person name="Gilna P."/>
            <person name="Schmutz J."/>
            <person name="Larimer F."/>
            <person name="Land M."/>
            <person name="Hauser L."/>
            <person name="Kyrpides N."/>
            <person name="Mikhailova N."/>
            <person name="Cozen A.E."/>
            <person name="Fitz-Gibbon S.T."/>
            <person name="House C.H."/>
            <person name="Saltikov C."/>
            <person name="Lowe T."/>
            <person name="Richardson P."/>
        </authorList>
    </citation>
    <scope>NUCLEOTIDE SEQUENCE [LARGE SCALE GENOMIC DNA]</scope>
    <source>
        <strain evidence="1">DSM 4184</strain>
    </source>
</reference>
<dbReference type="eggNOG" id="arCOG07031">
    <property type="taxonomic scope" value="Archaea"/>
</dbReference>
<name>A1RUY2_PYRIL</name>
<dbReference type="EMBL" id="CP000504">
    <property type="protein sequence ID" value="ABL88764.1"/>
    <property type="molecule type" value="Genomic_DNA"/>
</dbReference>